<keyword evidence="2" id="KW-0540">Nuclease</keyword>
<reference evidence="2 3" key="1">
    <citation type="submission" date="2017-10" db="EMBL/GenBank/DDBJ databases">
        <title>Draft genome of Chryseomicrobium casticus sp. nov.</title>
        <authorList>
            <person name="Chakraborty R."/>
            <person name="Saha T."/>
        </authorList>
    </citation>
    <scope>NUCLEOTIDE SEQUENCE [LARGE SCALE GENOMIC DNA]</scope>
    <source>
        <strain evidence="2 3">ET03</strain>
    </source>
</reference>
<dbReference type="InterPro" id="IPR003615">
    <property type="entry name" value="HNH_nuc"/>
</dbReference>
<dbReference type="CDD" id="cd00085">
    <property type="entry name" value="HNHc"/>
    <property type="match status" value="1"/>
</dbReference>
<dbReference type="OrthoDB" id="9779761at2"/>
<keyword evidence="3" id="KW-1185">Reference proteome</keyword>
<keyword evidence="2" id="KW-0255">Endonuclease</keyword>
<name>A0A2M9EY98_9BACL</name>
<dbReference type="AlphaFoldDB" id="A0A2M9EY98"/>
<evidence type="ECO:0000259" key="1">
    <source>
        <dbReference type="Pfam" id="PF11907"/>
    </source>
</evidence>
<dbReference type="EMBL" id="PCGR01000003">
    <property type="protein sequence ID" value="PJK16185.1"/>
    <property type="molecule type" value="Genomic_DNA"/>
</dbReference>
<gene>
    <name evidence="2" type="ORF">CQS04_09740</name>
</gene>
<accession>A0A2M9EY98</accession>
<organism evidence="2 3">
    <name type="scientific">Chryseomicrobium excrementi</name>
    <dbReference type="NCBI Taxonomy" id="2041346"/>
    <lineage>
        <taxon>Bacteria</taxon>
        <taxon>Bacillati</taxon>
        <taxon>Bacillota</taxon>
        <taxon>Bacilli</taxon>
        <taxon>Bacillales</taxon>
        <taxon>Caryophanaceae</taxon>
        <taxon>Chryseomicrobium</taxon>
    </lineage>
</organism>
<dbReference type="RefSeq" id="WP_100353962.1">
    <property type="nucleotide sequence ID" value="NZ_PCGR01000003.1"/>
</dbReference>
<feature type="domain" description="DUF3427" evidence="1">
    <location>
        <begin position="5"/>
        <end position="116"/>
    </location>
</feature>
<keyword evidence="2" id="KW-0378">Hydrolase</keyword>
<dbReference type="InterPro" id="IPR021835">
    <property type="entry name" value="DUF3427"/>
</dbReference>
<dbReference type="GO" id="GO:0004519">
    <property type="term" value="F:endonuclease activity"/>
    <property type="evidence" value="ECO:0007669"/>
    <property type="project" value="UniProtKB-KW"/>
</dbReference>
<proteinExistence type="predicted"/>
<evidence type="ECO:0000313" key="3">
    <source>
        <dbReference type="Proteomes" id="UP000228680"/>
    </source>
</evidence>
<evidence type="ECO:0000313" key="2">
    <source>
        <dbReference type="EMBL" id="PJK16185.1"/>
    </source>
</evidence>
<protein>
    <submittedName>
        <fullName evidence="2">Restriction endonuclease</fullName>
    </submittedName>
</protein>
<dbReference type="Pfam" id="PF11907">
    <property type="entry name" value="DUF3427"/>
    <property type="match status" value="1"/>
</dbReference>
<sequence length="252" mass="29204">MKFDFKIGEMYSRKEVKKLIGHPEPDLIGGIWGTGYTSFENCYFIFANVGAAGRTGHDYPNLLAYNSLYWYSKGTESLHTKTITNMMSGNYDIYIFTREDSKDVQFVFRGLGYVKDFEDNKPVHIVWGFHNSKETIVPKGFQINQRKLFLEGAKKDSLATRYERNPGARNACLAYYGYNCVCCNFNFENKYGEVGKEFIHVHHEIEISTIGEEYQIDPIMDLKPVCPNCHAMIHKRKPAYSIYEIKKFLEKV</sequence>
<dbReference type="Proteomes" id="UP000228680">
    <property type="component" value="Unassembled WGS sequence"/>
</dbReference>
<comment type="caution">
    <text evidence="2">The sequence shown here is derived from an EMBL/GenBank/DDBJ whole genome shotgun (WGS) entry which is preliminary data.</text>
</comment>